<dbReference type="InterPro" id="IPR022267">
    <property type="entry name" value="Asp2"/>
</dbReference>
<proteinExistence type="predicted"/>
<sequence length="507" mass="57697">MKEDKISVLQTGMADWSDILKTENDFLSWSFLPSQTSLLDFEAWVEENGQPSVLLLTEISTIAELEAIMALVDPYRIVVDIKEAEEDVTRRQQLKSHFASYLDFSNKENVIYQLTKYFYFAQYGDRIRIEMLHISPDFYHDVTYFGSSEIDISGEFGQSYQSVASWQFNAIAEPRFNHEYWLEHTIDETLEAELVVRLLTTDSLKIVDSWTVNLKNQVKPIVIASDLATEYYLSFTIRVKGYGKLSLGSLHHRRSRLDFGQFLVGGQRLVDQKSEEIMTYFYPGNLKPPLNVYFSGYRTAEGFEGFPMMKKLRQPFILIADPRLEGGAFYIGSPEMEAKIIKVIRDQLADLGFSSEQLILSGLSMGTFGALYYASNLEPGAVIVGKPLANLGNIAANGVFLRPGEFGTASDLLLQNTGGTTSKHVDMLNQRFWHKFSKTPFNHTTFAIAYMRDDDYDQTAYDDLLETLGNSRAMVIGKGISGRHNDNTGEIIEWFLNQYQRIIKTFS</sequence>
<protein>
    <submittedName>
        <fullName evidence="1">Accessory Sec system protein Asp2</fullName>
    </submittedName>
</protein>
<organism evidence="1 2">
    <name type="scientific">Leuconostoc holzapfelii</name>
    <dbReference type="NCBI Taxonomy" id="434464"/>
    <lineage>
        <taxon>Bacteria</taxon>
        <taxon>Bacillati</taxon>
        <taxon>Bacillota</taxon>
        <taxon>Bacilli</taxon>
        <taxon>Lactobacillales</taxon>
        <taxon>Lactobacillaceae</taxon>
        <taxon>Leuconostoc</taxon>
    </lineage>
</organism>
<dbReference type="RefSeq" id="WP_168675682.1">
    <property type="nucleotide sequence ID" value="NZ_BPKV01000010.1"/>
</dbReference>
<dbReference type="InterPro" id="IPR029058">
    <property type="entry name" value="AB_hydrolase_fold"/>
</dbReference>
<dbReference type="NCBIfam" id="TIGR03712">
    <property type="entry name" value="acc_sec_asp2"/>
    <property type="match status" value="1"/>
</dbReference>
<dbReference type="Pfam" id="PF16929">
    <property type="entry name" value="Asp2"/>
    <property type="match status" value="1"/>
</dbReference>
<dbReference type="EMBL" id="JAAXPO010000001">
    <property type="protein sequence ID" value="NKZ17645.1"/>
    <property type="molecule type" value="Genomic_DNA"/>
</dbReference>
<name>A0A846ZEZ6_9LACO</name>
<dbReference type="SUPFAM" id="SSF53474">
    <property type="entry name" value="alpha/beta-Hydrolases"/>
    <property type="match status" value="1"/>
</dbReference>
<evidence type="ECO:0000313" key="1">
    <source>
        <dbReference type="EMBL" id="NKZ17645.1"/>
    </source>
</evidence>
<gene>
    <name evidence="1" type="primary">asp2</name>
    <name evidence="1" type="ORF">HF966_00335</name>
</gene>
<reference evidence="1 2" key="1">
    <citation type="submission" date="2020-04" db="EMBL/GenBank/DDBJ databases">
        <title>MicrobeNet Type strains.</title>
        <authorList>
            <person name="Nicholson A.C."/>
        </authorList>
    </citation>
    <scope>NUCLEOTIDE SEQUENCE [LARGE SCALE GENOMIC DNA]</scope>
    <source>
        <strain evidence="1 2">CCUG 54536</strain>
    </source>
</reference>
<comment type="caution">
    <text evidence="1">The sequence shown here is derived from an EMBL/GenBank/DDBJ whole genome shotgun (WGS) entry which is preliminary data.</text>
</comment>
<evidence type="ECO:0000313" key="2">
    <source>
        <dbReference type="Proteomes" id="UP000590460"/>
    </source>
</evidence>
<dbReference type="Proteomes" id="UP000590460">
    <property type="component" value="Unassembled WGS sequence"/>
</dbReference>
<dbReference type="AlphaFoldDB" id="A0A846ZEZ6"/>
<dbReference type="GO" id="GO:0015031">
    <property type="term" value="P:protein transport"/>
    <property type="evidence" value="ECO:0007669"/>
    <property type="project" value="InterPro"/>
</dbReference>
<accession>A0A846ZEZ6</accession>